<dbReference type="InterPro" id="IPR000719">
    <property type="entry name" value="Prot_kinase_dom"/>
</dbReference>
<dbReference type="PROSITE" id="PS50011">
    <property type="entry name" value="PROTEIN_KINASE_DOM"/>
    <property type="match status" value="1"/>
</dbReference>
<dbReference type="PANTHER" id="PTHR43289:SF34">
    <property type="entry name" value="SERINE_THREONINE-PROTEIN KINASE YBDM-RELATED"/>
    <property type="match status" value="1"/>
</dbReference>
<evidence type="ECO:0000256" key="1">
    <source>
        <dbReference type="ARBA" id="ARBA00022679"/>
    </source>
</evidence>
<dbReference type="CDD" id="cd14014">
    <property type="entry name" value="STKc_PknB_like"/>
    <property type="match status" value="1"/>
</dbReference>
<evidence type="ECO:0000256" key="5">
    <source>
        <dbReference type="SAM" id="MobiDB-lite"/>
    </source>
</evidence>
<keyword evidence="1" id="KW-0808">Transferase</keyword>
<evidence type="ECO:0000313" key="8">
    <source>
        <dbReference type="EMBL" id="REE98912.1"/>
    </source>
</evidence>
<evidence type="ECO:0000256" key="3">
    <source>
        <dbReference type="ARBA" id="ARBA00022777"/>
    </source>
</evidence>
<keyword evidence="6" id="KW-0812">Transmembrane</keyword>
<dbReference type="GO" id="GO:0004674">
    <property type="term" value="F:protein serine/threonine kinase activity"/>
    <property type="evidence" value="ECO:0007669"/>
    <property type="project" value="UniProtKB-KW"/>
</dbReference>
<accession>A0A3D9SSJ8</accession>
<dbReference type="PROSITE" id="PS00108">
    <property type="entry name" value="PROTEIN_KINASE_ST"/>
    <property type="match status" value="1"/>
</dbReference>
<dbReference type="Pfam" id="PF00069">
    <property type="entry name" value="Pkinase"/>
    <property type="match status" value="1"/>
</dbReference>
<evidence type="ECO:0000256" key="4">
    <source>
        <dbReference type="ARBA" id="ARBA00022840"/>
    </source>
</evidence>
<dbReference type="PANTHER" id="PTHR43289">
    <property type="entry name" value="MITOGEN-ACTIVATED PROTEIN KINASE KINASE KINASE 20-RELATED"/>
    <property type="match status" value="1"/>
</dbReference>
<evidence type="ECO:0000256" key="6">
    <source>
        <dbReference type="SAM" id="Phobius"/>
    </source>
</evidence>
<name>A0A3D9SSJ8_9ACTN</name>
<comment type="caution">
    <text evidence="8">The sequence shown here is derived from an EMBL/GenBank/DDBJ whole genome shotgun (WGS) entry which is preliminary data.</text>
</comment>
<protein>
    <submittedName>
        <fullName evidence="8">Serine/threonine protein kinase</fullName>
    </submittedName>
</protein>
<gene>
    <name evidence="8" type="ORF">DFJ69_4410</name>
</gene>
<keyword evidence="2" id="KW-0547">Nucleotide-binding</keyword>
<reference evidence="8 9" key="1">
    <citation type="submission" date="2018-08" db="EMBL/GenBank/DDBJ databases">
        <title>Sequencing the genomes of 1000 actinobacteria strains.</title>
        <authorList>
            <person name="Klenk H.-P."/>
        </authorList>
    </citation>
    <scope>NUCLEOTIDE SEQUENCE [LARGE SCALE GENOMIC DNA]</scope>
    <source>
        <strain evidence="8 9">DSM 43927</strain>
    </source>
</reference>
<keyword evidence="8" id="KW-0723">Serine/threonine-protein kinase</keyword>
<evidence type="ECO:0000259" key="7">
    <source>
        <dbReference type="PROSITE" id="PS50011"/>
    </source>
</evidence>
<organism evidence="8 9">
    <name type="scientific">Thermomonospora umbrina</name>
    <dbReference type="NCBI Taxonomy" id="111806"/>
    <lineage>
        <taxon>Bacteria</taxon>
        <taxon>Bacillati</taxon>
        <taxon>Actinomycetota</taxon>
        <taxon>Actinomycetes</taxon>
        <taxon>Streptosporangiales</taxon>
        <taxon>Thermomonosporaceae</taxon>
        <taxon>Thermomonospora</taxon>
    </lineage>
</organism>
<dbReference type="Gene3D" id="1.10.510.10">
    <property type="entry name" value="Transferase(Phosphotransferase) domain 1"/>
    <property type="match status" value="1"/>
</dbReference>
<dbReference type="RefSeq" id="WP_170177736.1">
    <property type="nucleotide sequence ID" value="NZ_QTTT01000001.1"/>
</dbReference>
<dbReference type="SUPFAM" id="SSF56112">
    <property type="entry name" value="Protein kinase-like (PK-like)"/>
    <property type="match status" value="1"/>
</dbReference>
<feature type="region of interest" description="Disordered" evidence="5">
    <location>
        <begin position="444"/>
        <end position="476"/>
    </location>
</feature>
<feature type="domain" description="Protein kinase" evidence="7">
    <location>
        <begin position="17"/>
        <end position="290"/>
    </location>
</feature>
<keyword evidence="9" id="KW-1185">Reference proteome</keyword>
<dbReference type="InterPro" id="IPR008271">
    <property type="entry name" value="Ser/Thr_kinase_AS"/>
</dbReference>
<keyword evidence="4" id="KW-0067">ATP-binding</keyword>
<feature type="compositionally biased region" description="Pro residues" evidence="5">
    <location>
        <begin position="307"/>
        <end position="332"/>
    </location>
</feature>
<sequence length="551" mass="56415">MPVLPLEPRDPREVGPHRLLGRLGEGGQGTVYLAEDAQGRRVAVKMLKLDGLSPGADGAARRQLGEEVHAAMRVAPFCTARILGSSLDGPAPYVVSQYVAGPSLYERVELEGPLDEDALIRLMIQSVSGLTAIHGARIVHRDLKPSNLLLGPDGARVVDFGIARPIDARTATGRLIGTPPYFSPEQLAGKPATMASDVFAWAGTMVFAATGRAPFGHADYHHEMPALFRRIMDDEPDLAGVPEAVVPLLLLCMDKAPERRPGAWGILEWLLPPAPAQVPDASPPAPDPFTEQAIDLIDRVEQIGPPVHLPPPGPPPAENAPPWTATPPPMGPPSREVSLVGPPPSEASPVNGTPPGGGTPSMGDGTAHTGGTPIAGTTSSAVGGLSNGGAATDPSLGEGLVGGGPVTVAPGGREKRRSLVWVAAALGAVVVAGVAWVLVPGGGGETPSRTPEQLGGTWRGQVSESDGFRNHTSDVTLSLPEGEDSGILTGSRCAGGLAVVEVGGERMELGITSGPCTDGTVVVRRVGDGLDVQVRGGGSATGNGTLTRSGA</sequence>
<keyword evidence="3 8" id="KW-0418">Kinase</keyword>
<proteinExistence type="predicted"/>
<keyword evidence="6" id="KW-0472">Membrane</keyword>
<dbReference type="GO" id="GO:0005524">
    <property type="term" value="F:ATP binding"/>
    <property type="evidence" value="ECO:0007669"/>
    <property type="project" value="UniProtKB-KW"/>
</dbReference>
<keyword evidence="6" id="KW-1133">Transmembrane helix</keyword>
<dbReference type="AlphaFoldDB" id="A0A3D9SSJ8"/>
<dbReference type="EMBL" id="QTTT01000001">
    <property type="protein sequence ID" value="REE98912.1"/>
    <property type="molecule type" value="Genomic_DNA"/>
</dbReference>
<dbReference type="SMART" id="SM00220">
    <property type="entry name" value="S_TKc"/>
    <property type="match status" value="1"/>
</dbReference>
<dbReference type="Gene3D" id="3.30.200.20">
    <property type="entry name" value="Phosphorylase Kinase, domain 1"/>
    <property type="match status" value="1"/>
</dbReference>
<evidence type="ECO:0000256" key="2">
    <source>
        <dbReference type="ARBA" id="ARBA00022741"/>
    </source>
</evidence>
<dbReference type="Proteomes" id="UP000256661">
    <property type="component" value="Unassembled WGS sequence"/>
</dbReference>
<feature type="transmembrane region" description="Helical" evidence="6">
    <location>
        <begin position="419"/>
        <end position="439"/>
    </location>
</feature>
<feature type="region of interest" description="Disordered" evidence="5">
    <location>
        <begin position="303"/>
        <end position="399"/>
    </location>
</feature>
<dbReference type="InterPro" id="IPR011009">
    <property type="entry name" value="Kinase-like_dom_sf"/>
</dbReference>
<evidence type="ECO:0000313" key="9">
    <source>
        <dbReference type="Proteomes" id="UP000256661"/>
    </source>
</evidence>